<feature type="domain" description="HTH tetR-type" evidence="4">
    <location>
        <begin position="28"/>
        <end position="88"/>
    </location>
</feature>
<evidence type="ECO:0000313" key="6">
    <source>
        <dbReference type="Proteomes" id="UP001500729"/>
    </source>
</evidence>
<evidence type="ECO:0000256" key="3">
    <source>
        <dbReference type="SAM" id="MobiDB-lite"/>
    </source>
</evidence>
<evidence type="ECO:0000313" key="5">
    <source>
        <dbReference type="EMBL" id="GAA0510599.1"/>
    </source>
</evidence>
<dbReference type="RefSeq" id="WP_009942777.1">
    <property type="nucleotide sequence ID" value="NZ_BAAAGS010000003.1"/>
</dbReference>
<dbReference type="Pfam" id="PF00440">
    <property type="entry name" value="TetR_N"/>
    <property type="match status" value="1"/>
</dbReference>
<evidence type="ECO:0000259" key="4">
    <source>
        <dbReference type="PROSITE" id="PS50977"/>
    </source>
</evidence>
<sequence length="207" mass="22578">MVDKKTESRSLEAIPAAPEPSRLRADAARNRARVLQAAERLFAAEDPRQVTMGDIARAAGVGRATLYRSYPTPASVATALLDEHERRLQENLVRGDPPLGPGAAPADRLAAFYAAMTGLLERHLPLALGAETGSARFRTGAYGFWRVHVRTLLIEAGTSGADHMIDVLLAPLAPELFQYRRHELGHSTEEITASLEKLAHQVLTERN</sequence>
<feature type="DNA-binding region" description="H-T-H motif" evidence="2">
    <location>
        <begin position="51"/>
        <end position="70"/>
    </location>
</feature>
<gene>
    <name evidence="5" type="ORF">GCM10009533_06800</name>
</gene>
<name>A0ABP3M2P3_SACER</name>
<dbReference type="PANTHER" id="PTHR30055:SF209">
    <property type="entry name" value="POSSIBLE TRANSCRIPTIONAL REGULATORY PROTEIN (PROBABLY TETR-FAMILY)"/>
    <property type="match status" value="1"/>
</dbReference>
<dbReference type="Proteomes" id="UP001500729">
    <property type="component" value="Unassembled WGS sequence"/>
</dbReference>
<evidence type="ECO:0000256" key="1">
    <source>
        <dbReference type="ARBA" id="ARBA00023125"/>
    </source>
</evidence>
<evidence type="ECO:0000256" key="2">
    <source>
        <dbReference type="PROSITE-ProRule" id="PRU00335"/>
    </source>
</evidence>
<dbReference type="PROSITE" id="PS50977">
    <property type="entry name" value="HTH_TETR_2"/>
    <property type="match status" value="1"/>
</dbReference>
<feature type="compositionally biased region" description="Basic and acidic residues" evidence="3">
    <location>
        <begin position="1"/>
        <end position="10"/>
    </location>
</feature>
<dbReference type="InterPro" id="IPR050109">
    <property type="entry name" value="HTH-type_TetR-like_transc_reg"/>
</dbReference>
<reference evidence="6" key="1">
    <citation type="journal article" date="2019" name="Int. J. Syst. Evol. Microbiol.">
        <title>The Global Catalogue of Microorganisms (GCM) 10K type strain sequencing project: providing services to taxonomists for standard genome sequencing and annotation.</title>
        <authorList>
            <consortium name="The Broad Institute Genomics Platform"/>
            <consortium name="The Broad Institute Genome Sequencing Center for Infectious Disease"/>
            <person name="Wu L."/>
            <person name="Ma J."/>
        </authorList>
    </citation>
    <scope>NUCLEOTIDE SEQUENCE [LARGE SCALE GENOMIC DNA]</scope>
    <source>
        <strain evidence="6">JCM 10303</strain>
    </source>
</reference>
<dbReference type="InterPro" id="IPR001647">
    <property type="entry name" value="HTH_TetR"/>
</dbReference>
<feature type="region of interest" description="Disordered" evidence="3">
    <location>
        <begin position="1"/>
        <end position="22"/>
    </location>
</feature>
<proteinExistence type="predicted"/>
<dbReference type="SUPFAM" id="SSF46689">
    <property type="entry name" value="Homeodomain-like"/>
    <property type="match status" value="1"/>
</dbReference>
<keyword evidence="1 2" id="KW-0238">DNA-binding</keyword>
<dbReference type="EMBL" id="BAAAGS010000003">
    <property type="protein sequence ID" value="GAA0510599.1"/>
    <property type="molecule type" value="Genomic_DNA"/>
</dbReference>
<dbReference type="InterPro" id="IPR009057">
    <property type="entry name" value="Homeodomain-like_sf"/>
</dbReference>
<protein>
    <submittedName>
        <fullName evidence="5">TetR/AcrR family transcriptional regulator</fullName>
    </submittedName>
</protein>
<organism evidence="5 6">
    <name type="scientific">Saccharopolyspora erythraea</name>
    <name type="common">Streptomyces erythraeus</name>
    <dbReference type="NCBI Taxonomy" id="1836"/>
    <lineage>
        <taxon>Bacteria</taxon>
        <taxon>Bacillati</taxon>
        <taxon>Actinomycetota</taxon>
        <taxon>Actinomycetes</taxon>
        <taxon>Pseudonocardiales</taxon>
        <taxon>Pseudonocardiaceae</taxon>
        <taxon>Saccharopolyspora</taxon>
    </lineage>
</organism>
<dbReference type="Gene3D" id="1.10.357.10">
    <property type="entry name" value="Tetracycline Repressor, domain 2"/>
    <property type="match status" value="1"/>
</dbReference>
<comment type="caution">
    <text evidence="5">The sequence shown here is derived from an EMBL/GenBank/DDBJ whole genome shotgun (WGS) entry which is preliminary data.</text>
</comment>
<keyword evidence="6" id="KW-1185">Reference proteome</keyword>
<accession>A0ABP3M2P3</accession>
<dbReference type="PANTHER" id="PTHR30055">
    <property type="entry name" value="HTH-TYPE TRANSCRIPTIONAL REGULATOR RUTR"/>
    <property type="match status" value="1"/>
</dbReference>